<sequence length="406" mass="44200">MEPPTVWTRLRAALSGEQNAETLYAYQRAGGAVHELLDAAERRRFDLAASGTSPFGMPAQVGTELACIWNAFALQTLGDRMLSADETADPATAGFVPPVTFKQVQAYYQDVQRWLAHATRAAHDPHFQPDSPLPAPLPDWSPVEPCPRPHLDAMIAALGAMRLHAGSVMNALEKATPEADHGQLAGVRGLFAEAVSRAEYAERMYTPGASQALHEQVEEHAKRAVEALYHAGQVLSYPALHIRQAPRQRPSPGGAGGRAVHVALPGEPGFDPWVMTDPVAAPTLRADPRAREVITEMWALDADPRQSVALWQDIQAAMARGDVTYGRNGGRLIGHYFCTPWAAIYEAARPVMIGDTPITRGKRFTIECAAEGVRVGYPFKREVVVGDFKPSRLDYCDPDAPPPHDD</sequence>
<evidence type="ECO:0000313" key="1">
    <source>
        <dbReference type="EMBL" id="GGM30647.1"/>
    </source>
</evidence>
<protein>
    <submittedName>
        <fullName evidence="1">Uncharacterized protein</fullName>
    </submittedName>
</protein>
<evidence type="ECO:0000313" key="2">
    <source>
        <dbReference type="Proteomes" id="UP000600547"/>
    </source>
</evidence>
<comment type="caution">
    <text evidence="1">The sequence shown here is derived from an EMBL/GenBank/DDBJ whole genome shotgun (WGS) entry which is preliminary data.</text>
</comment>
<gene>
    <name evidence="1" type="ORF">GCM10008956_03350</name>
</gene>
<reference evidence="2" key="1">
    <citation type="journal article" date="2019" name="Int. J. Syst. Evol. Microbiol.">
        <title>The Global Catalogue of Microorganisms (GCM) 10K type strain sequencing project: providing services to taxonomists for standard genome sequencing and annotation.</title>
        <authorList>
            <consortium name="The Broad Institute Genomics Platform"/>
            <consortium name="The Broad Institute Genome Sequencing Center for Infectious Disease"/>
            <person name="Wu L."/>
            <person name="Ma J."/>
        </authorList>
    </citation>
    <scope>NUCLEOTIDE SEQUENCE [LARGE SCALE GENOMIC DNA]</scope>
    <source>
        <strain evidence="2">JCM 31047</strain>
    </source>
</reference>
<dbReference type="Proteomes" id="UP000600547">
    <property type="component" value="Unassembled WGS sequence"/>
</dbReference>
<name>A0A8H9GID3_9DEIO</name>
<keyword evidence="2" id="KW-1185">Reference proteome</keyword>
<organism evidence="1 2">
    <name type="scientific">Deinococcus arenae</name>
    <dbReference type="NCBI Taxonomy" id="1452751"/>
    <lineage>
        <taxon>Bacteria</taxon>
        <taxon>Thermotogati</taxon>
        <taxon>Deinococcota</taxon>
        <taxon>Deinococci</taxon>
        <taxon>Deinococcales</taxon>
        <taxon>Deinococcaceae</taxon>
        <taxon>Deinococcus</taxon>
    </lineage>
</organism>
<dbReference type="EMBL" id="BMQG01000001">
    <property type="protein sequence ID" value="GGM30647.1"/>
    <property type="molecule type" value="Genomic_DNA"/>
</dbReference>
<proteinExistence type="predicted"/>
<dbReference type="AlphaFoldDB" id="A0A8H9GID3"/>
<accession>A0A8H9GID3</accession>
<dbReference type="RefSeq" id="WP_110830570.1">
    <property type="nucleotide sequence ID" value="NZ_BMQG01000001.1"/>
</dbReference>